<name>A0A0C1E5C8_9BACT</name>
<dbReference type="AlphaFoldDB" id="A0A0C1E5C8"/>
<evidence type="ECO:0000313" key="2">
    <source>
        <dbReference type="Proteomes" id="UP000031307"/>
    </source>
</evidence>
<dbReference type="Proteomes" id="UP000031307">
    <property type="component" value="Unassembled WGS sequence"/>
</dbReference>
<organism evidence="1 2">
    <name type="scientific">Parachlamydia acanthamoebae</name>
    <dbReference type="NCBI Taxonomy" id="83552"/>
    <lineage>
        <taxon>Bacteria</taxon>
        <taxon>Pseudomonadati</taxon>
        <taxon>Chlamydiota</taxon>
        <taxon>Chlamydiia</taxon>
        <taxon>Parachlamydiales</taxon>
        <taxon>Parachlamydiaceae</taxon>
        <taxon>Parachlamydia</taxon>
    </lineage>
</organism>
<reference evidence="1 2" key="1">
    <citation type="journal article" date="2014" name="Mol. Biol. Evol.">
        <title>Massive expansion of Ubiquitination-related gene families within the Chlamydiae.</title>
        <authorList>
            <person name="Domman D."/>
            <person name="Collingro A."/>
            <person name="Lagkouvardos I."/>
            <person name="Gehre L."/>
            <person name="Weinmaier T."/>
            <person name="Rattei T."/>
            <person name="Subtil A."/>
            <person name="Horn M."/>
        </authorList>
    </citation>
    <scope>NUCLEOTIDE SEQUENCE [LARGE SCALE GENOMIC DNA]</scope>
    <source>
        <strain evidence="1 2">OEW1</strain>
    </source>
</reference>
<gene>
    <name evidence="1" type="ORF">DB43_AB00070</name>
</gene>
<evidence type="ECO:0000313" key="1">
    <source>
        <dbReference type="EMBL" id="KIA76542.1"/>
    </source>
</evidence>
<proteinExistence type="predicted"/>
<dbReference type="EMBL" id="JSAM01000112">
    <property type="protein sequence ID" value="KIA76542.1"/>
    <property type="molecule type" value="Genomic_DNA"/>
</dbReference>
<comment type="caution">
    <text evidence="1">The sequence shown here is derived from an EMBL/GenBank/DDBJ whole genome shotgun (WGS) entry which is preliminary data.</text>
</comment>
<dbReference type="PATRIC" id="fig|83552.4.peg.2318"/>
<accession>A0A0C1E5C8</accession>
<sequence length="158" mass="18367">MNPILENLYKLDSSLEKLGMTPQSAKEALEWHYAPETKFRKPTKEWIIEKMDNLSREDTDRIIGNIFRKNGSKAEEIPLYQGFKKGMAEEAAHVFSVSYISQKLALPENCQLVKQIAEKAMPIIQKEVDVQIDILYSLFVKDRIHYFLRPAPSFYREG</sequence>
<dbReference type="RefSeq" id="WP_013924065.1">
    <property type="nucleotide sequence ID" value="NZ_BAWW01000066.1"/>
</dbReference>
<protein>
    <submittedName>
        <fullName evidence="1">Uncharacterized protein</fullName>
    </submittedName>
</protein>